<evidence type="ECO:0000259" key="7">
    <source>
        <dbReference type="Pfam" id="PF02463"/>
    </source>
</evidence>
<dbReference type="HAMAP" id="MF_00365">
    <property type="entry name" value="RecF"/>
    <property type="match status" value="1"/>
</dbReference>
<dbReference type="NCBIfam" id="TIGR00611">
    <property type="entry name" value="recf"/>
    <property type="match status" value="1"/>
</dbReference>
<dbReference type="GO" id="GO:0009432">
    <property type="term" value="P:SOS response"/>
    <property type="evidence" value="ECO:0007669"/>
    <property type="project" value="UniProtKB-UniRule"/>
</dbReference>
<gene>
    <name evidence="6" type="primary">recF</name>
    <name evidence="8" type="ORF">SAMN05661077_1554</name>
</gene>
<protein>
    <recommendedName>
        <fullName evidence="6">DNA replication and repair protein RecF</fullName>
    </recommendedName>
</protein>
<keyword evidence="2 6" id="KW-0235">DNA replication</keyword>
<dbReference type="RefSeq" id="WP_074471342.1">
    <property type="nucleotide sequence ID" value="NZ_FMUN01000004.1"/>
</dbReference>
<comment type="function">
    <text evidence="6">The RecF protein is involved in DNA metabolism; it is required for DNA replication and normal SOS inducibility. RecF binds preferentially to single-stranded, linear DNA. It also seems to bind ATP.</text>
</comment>
<dbReference type="GO" id="GO:0005737">
    <property type="term" value="C:cytoplasm"/>
    <property type="evidence" value="ECO:0007669"/>
    <property type="project" value="UniProtKB-SubCell"/>
</dbReference>
<dbReference type="GO" id="GO:0006260">
    <property type="term" value="P:DNA replication"/>
    <property type="evidence" value="ECO:0007669"/>
    <property type="project" value="UniProtKB-UniRule"/>
</dbReference>
<dbReference type="InterPro" id="IPR042174">
    <property type="entry name" value="RecF_2"/>
</dbReference>
<dbReference type="PANTHER" id="PTHR32182:SF0">
    <property type="entry name" value="DNA REPLICATION AND REPAIR PROTEIN RECF"/>
    <property type="match status" value="1"/>
</dbReference>
<keyword evidence="3 6" id="KW-0547">Nucleotide-binding</keyword>
<dbReference type="InterPro" id="IPR001238">
    <property type="entry name" value="DNA-binding_RecF"/>
</dbReference>
<dbReference type="Proteomes" id="UP000183104">
    <property type="component" value="Unassembled WGS sequence"/>
</dbReference>
<dbReference type="PANTHER" id="PTHR32182">
    <property type="entry name" value="DNA REPLICATION AND REPAIR PROTEIN RECF"/>
    <property type="match status" value="1"/>
</dbReference>
<dbReference type="EMBL" id="FMUN01000004">
    <property type="protein sequence ID" value="SCY24023.1"/>
    <property type="molecule type" value="Genomic_DNA"/>
</dbReference>
<evidence type="ECO:0000256" key="2">
    <source>
        <dbReference type="ARBA" id="ARBA00022705"/>
    </source>
</evidence>
<dbReference type="InterPro" id="IPR003395">
    <property type="entry name" value="RecF/RecN/SMC_N"/>
</dbReference>
<evidence type="ECO:0000256" key="6">
    <source>
        <dbReference type="HAMAP-Rule" id="MF_00365"/>
    </source>
</evidence>
<dbReference type="GO" id="GO:0006302">
    <property type="term" value="P:double-strand break repair"/>
    <property type="evidence" value="ECO:0007669"/>
    <property type="project" value="TreeGrafter"/>
</dbReference>
<evidence type="ECO:0000256" key="1">
    <source>
        <dbReference type="ARBA" id="ARBA00022490"/>
    </source>
</evidence>
<keyword evidence="1 6" id="KW-0963">Cytoplasm</keyword>
<keyword evidence="6" id="KW-0742">SOS response</keyword>
<name>A0A1G5EAI9_9GAMM</name>
<dbReference type="Gene3D" id="3.40.50.300">
    <property type="entry name" value="P-loop containing nucleotide triphosphate hydrolases"/>
    <property type="match status" value="1"/>
</dbReference>
<comment type="similarity">
    <text evidence="6">Belongs to the RecF family.</text>
</comment>
<sequence>MVIQRLQIGAFRNISSARLDPAEGVNRLVGVNGAGKTSVLEAVHFLASGRSFRRGGPDTLRQNGSGEAVLSARIADRGEHALGVRLGEGSREIRLDGANVPGFSALAGVLKTIHYTPEGHRLASGGPRERRRFLDWGLFHVEPAYLDLARRYHRTLQQRNRWLKTGPSGPDPWASQLAASGEEINQQREAYVARLEGKVQEIFGELGGAGELTMGLEQGWPEALGLGEALERDRRRELDSTRMGPHRADLRLILDGSPARERASRGQQKIIILALRLAQLALALEVSGEVPVFLFDDVGSELDPERRRAAMGLLERYGRQVFVTSTEEALCPLPSSGIPAATFRVHEGTIERSE</sequence>
<dbReference type="GO" id="GO:0003697">
    <property type="term" value="F:single-stranded DNA binding"/>
    <property type="evidence" value="ECO:0007669"/>
    <property type="project" value="UniProtKB-UniRule"/>
</dbReference>
<organism evidence="8 9">
    <name type="scientific">Thiohalorhabdus denitrificans</name>
    <dbReference type="NCBI Taxonomy" id="381306"/>
    <lineage>
        <taxon>Bacteria</taxon>
        <taxon>Pseudomonadati</taxon>
        <taxon>Pseudomonadota</taxon>
        <taxon>Gammaproteobacteria</taxon>
        <taxon>Thiohalorhabdales</taxon>
        <taxon>Thiohalorhabdaceae</taxon>
        <taxon>Thiohalorhabdus</taxon>
    </lineage>
</organism>
<reference evidence="9" key="1">
    <citation type="submission" date="2016-10" db="EMBL/GenBank/DDBJ databases">
        <authorList>
            <person name="Varghese N."/>
        </authorList>
    </citation>
    <scope>NUCLEOTIDE SEQUENCE [LARGE SCALE GENOMIC DNA]</scope>
    <source>
        <strain evidence="9">HL 19</strain>
    </source>
</reference>
<dbReference type="AlphaFoldDB" id="A0A1G5EAI9"/>
<dbReference type="GO" id="GO:0000731">
    <property type="term" value="P:DNA synthesis involved in DNA repair"/>
    <property type="evidence" value="ECO:0007669"/>
    <property type="project" value="TreeGrafter"/>
</dbReference>
<keyword evidence="4 6" id="KW-0067">ATP-binding</keyword>
<evidence type="ECO:0000256" key="3">
    <source>
        <dbReference type="ARBA" id="ARBA00022741"/>
    </source>
</evidence>
<dbReference type="GO" id="GO:0005524">
    <property type="term" value="F:ATP binding"/>
    <property type="evidence" value="ECO:0007669"/>
    <property type="project" value="UniProtKB-UniRule"/>
</dbReference>
<keyword evidence="5 6" id="KW-0238">DNA-binding</keyword>
<keyword evidence="6" id="KW-0227">DNA damage</keyword>
<comment type="subcellular location">
    <subcellularLocation>
        <location evidence="6">Cytoplasm</location>
    </subcellularLocation>
</comment>
<evidence type="ECO:0000256" key="4">
    <source>
        <dbReference type="ARBA" id="ARBA00022840"/>
    </source>
</evidence>
<dbReference type="Gene3D" id="1.20.1050.90">
    <property type="entry name" value="RecF/RecN/SMC, N-terminal domain"/>
    <property type="match status" value="1"/>
</dbReference>
<evidence type="ECO:0000313" key="8">
    <source>
        <dbReference type="EMBL" id="SCY24023.1"/>
    </source>
</evidence>
<dbReference type="SUPFAM" id="SSF52540">
    <property type="entry name" value="P-loop containing nucleoside triphosphate hydrolases"/>
    <property type="match status" value="1"/>
</dbReference>
<accession>A0A1G5EAI9</accession>
<keyword evidence="9" id="KW-1185">Reference proteome</keyword>
<proteinExistence type="inferred from homology"/>
<evidence type="ECO:0000313" key="9">
    <source>
        <dbReference type="Proteomes" id="UP000183104"/>
    </source>
</evidence>
<dbReference type="InterPro" id="IPR027417">
    <property type="entry name" value="P-loop_NTPase"/>
</dbReference>
<feature type="domain" description="RecF/RecN/SMC N-terminal" evidence="7">
    <location>
        <begin position="3"/>
        <end position="329"/>
    </location>
</feature>
<feature type="binding site" evidence="6">
    <location>
        <begin position="30"/>
        <end position="37"/>
    </location>
    <ligand>
        <name>ATP</name>
        <dbReference type="ChEBI" id="CHEBI:30616"/>
    </ligand>
</feature>
<dbReference type="Pfam" id="PF02463">
    <property type="entry name" value="SMC_N"/>
    <property type="match status" value="1"/>
</dbReference>
<keyword evidence="6" id="KW-0234">DNA repair</keyword>
<evidence type="ECO:0000256" key="5">
    <source>
        <dbReference type="ARBA" id="ARBA00023125"/>
    </source>
</evidence>